<feature type="transmembrane region" description="Helical" evidence="1">
    <location>
        <begin position="158"/>
        <end position="178"/>
    </location>
</feature>
<gene>
    <name evidence="2" type="ORF">INT43_000343</name>
</gene>
<organism evidence="2 3">
    <name type="scientific">Mortierella isabellina</name>
    <name type="common">Filamentous fungus</name>
    <name type="synonym">Umbelopsis isabellina</name>
    <dbReference type="NCBI Taxonomy" id="91625"/>
    <lineage>
        <taxon>Eukaryota</taxon>
        <taxon>Fungi</taxon>
        <taxon>Fungi incertae sedis</taxon>
        <taxon>Mucoromycota</taxon>
        <taxon>Mucoromycotina</taxon>
        <taxon>Umbelopsidomycetes</taxon>
        <taxon>Umbelopsidales</taxon>
        <taxon>Umbelopsidaceae</taxon>
        <taxon>Umbelopsis</taxon>
    </lineage>
</organism>
<dbReference type="EMBL" id="JAEPQZ010000002">
    <property type="protein sequence ID" value="KAG2184434.1"/>
    <property type="molecule type" value="Genomic_DNA"/>
</dbReference>
<evidence type="ECO:0000256" key="1">
    <source>
        <dbReference type="SAM" id="Phobius"/>
    </source>
</evidence>
<accession>A0A8H7UMN9</accession>
<evidence type="ECO:0008006" key="4">
    <source>
        <dbReference type="Google" id="ProtNLM"/>
    </source>
</evidence>
<proteinExistence type="predicted"/>
<sequence length="198" mass="21901">MQALTPFFLVLLSAILFLSAATVLLNAIAFGYFETARQLSSTNEVYVDAVDYQRVPSEQATSRDYVLIVVGTASFLVSMIMLVTKLNHISFCCFTVEWRRRNLPIFIEVSAGIIMLVWWVAMITFILTSYDGFPKCTLIGSNAVTHNLFSGCYLMDGALGASVLATIVWILVIVIAALRTQEPQQSNADSEKRSSHSV</sequence>
<keyword evidence="1" id="KW-0472">Membrane</keyword>
<dbReference type="Proteomes" id="UP000654370">
    <property type="component" value="Unassembled WGS sequence"/>
</dbReference>
<keyword evidence="1" id="KW-0812">Transmembrane</keyword>
<keyword evidence="3" id="KW-1185">Reference proteome</keyword>
<feature type="transmembrane region" description="Helical" evidence="1">
    <location>
        <begin position="7"/>
        <end position="33"/>
    </location>
</feature>
<keyword evidence="1" id="KW-1133">Transmembrane helix</keyword>
<comment type="caution">
    <text evidence="2">The sequence shown here is derived from an EMBL/GenBank/DDBJ whole genome shotgun (WGS) entry which is preliminary data.</text>
</comment>
<protein>
    <recommendedName>
        <fullName evidence="4">MARVEL domain-containing protein</fullName>
    </recommendedName>
</protein>
<feature type="transmembrane region" description="Helical" evidence="1">
    <location>
        <begin position="105"/>
        <end position="127"/>
    </location>
</feature>
<dbReference type="AlphaFoldDB" id="A0A8H7UMN9"/>
<name>A0A8H7UMN9_MORIS</name>
<evidence type="ECO:0000313" key="2">
    <source>
        <dbReference type="EMBL" id="KAG2184434.1"/>
    </source>
</evidence>
<feature type="transmembrane region" description="Helical" evidence="1">
    <location>
        <begin position="65"/>
        <end position="84"/>
    </location>
</feature>
<dbReference type="OrthoDB" id="2415840at2759"/>
<reference evidence="2" key="1">
    <citation type="submission" date="2020-12" db="EMBL/GenBank/DDBJ databases">
        <title>Metabolic potential, ecology and presence of endohyphal bacteria is reflected in genomic diversity of Mucoromycotina.</title>
        <authorList>
            <person name="Muszewska A."/>
            <person name="Okrasinska A."/>
            <person name="Steczkiewicz K."/>
            <person name="Drgas O."/>
            <person name="Orlowska M."/>
            <person name="Perlinska-Lenart U."/>
            <person name="Aleksandrzak-Piekarczyk T."/>
            <person name="Szatraj K."/>
            <person name="Zielenkiewicz U."/>
            <person name="Pilsyk S."/>
            <person name="Malc E."/>
            <person name="Mieczkowski P."/>
            <person name="Kruszewska J.S."/>
            <person name="Biernat P."/>
            <person name="Pawlowska J."/>
        </authorList>
    </citation>
    <scope>NUCLEOTIDE SEQUENCE</scope>
    <source>
        <strain evidence="2">WA0000067209</strain>
    </source>
</reference>
<evidence type="ECO:0000313" key="3">
    <source>
        <dbReference type="Proteomes" id="UP000654370"/>
    </source>
</evidence>